<dbReference type="InterPro" id="IPR027417">
    <property type="entry name" value="P-loop_NTPase"/>
</dbReference>
<evidence type="ECO:0000259" key="6">
    <source>
        <dbReference type="SMART" id="SM00129"/>
    </source>
</evidence>
<dbReference type="SMART" id="SM00129">
    <property type="entry name" value="KISc"/>
    <property type="match status" value="1"/>
</dbReference>
<evidence type="ECO:0000256" key="2">
    <source>
        <dbReference type="ARBA" id="ARBA00022741"/>
    </source>
</evidence>
<dbReference type="GO" id="GO:0007018">
    <property type="term" value="P:microtubule-based movement"/>
    <property type="evidence" value="ECO:0007669"/>
    <property type="project" value="InterPro"/>
</dbReference>
<keyword evidence="2" id="KW-0547">Nucleotide-binding</keyword>
<dbReference type="STRING" id="307972.A0A2G8KJ10"/>
<dbReference type="GO" id="GO:0008017">
    <property type="term" value="F:microtubule binding"/>
    <property type="evidence" value="ECO:0007669"/>
    <property type="project" value="InterPro"/>
</dbReference>
<dbReference type="GO" id="GO:0005524">
    <property type="term" value="F:ATP binding"/>
    <property type="evidence" value="ECO:0007669"/>
    <property type="project" value="UniProtKB-KW"/>
</dbReference>
<dbReference type="Pfam" id="PF16796">
    <property type="entry name" value="Microtub_bd"/>
    <property type="match status" value="1"/>
</dbReference>
<sequence length="328" mass="37719">MVPKKDEQITALKTENALLHLRLAQLEGQVKEERVQKDISEEELIAEVKRNHEVKLRGATIAGDVQDVKSSLSNLREEIANMPCLMREKMEPVLYAAKALDAKYSVKDSTFKELEESLQEYKDQLLETQQRFLREKQRRKELHNTLVELRGNIRVYCRARPVLAFDDILQQTESVRRSNISVDEVVNTLDDETICIKCDRHGGTTQSKTFEFDRVFGQTDLQDDVFSDIKPLLTSLLDGLMREKSTSTYTVEVSVVEVYNNEIRDLLTFDPAGMKHDVYTSEDGSMEVTSVSTKLIHSVEDLIHFVHHGLTHRHEDSTLVHDHRAVRI</sequence>
<keyword evidence="8" id="KW-1185">Reference proteome</keyword>
<evidence type="ECO:0000313" key="8">
    <source>
        <dbReference type="Proteomes" id="UP000230750"/>
    </source>
</evidence>
<keyword evidence="3" id="KW-0067">ATP-binding</keyword>
<evidence type="ECO:0000256" key="4">
    <source>
        <dbReference type="ARBA" id="ARBA00023212"/>
    </source>
</evidence>
<dbReference type="OrthoDB" id="3176171at2759"/>
<dbReference type="GO" id="GO:0003777">
    <property type="term" value="F:microtubule motor activity"/>
    <property type="evidence" value="ECO:0007669"/>
    <property type="project" value="InterPro"/>
</dbReference>
<feature type="coiled-coil region" evidence="5">
    <location>
        <begin position="9"/>
        <end position="43"/>
    </location>
</feature>
<evidence type="ECO:0000256" key="5">
    <source>
        <dbReference type="SAM" id="Coils"/>
    </source>
</evidence>
<name>A0A2G8KJ10_STIJA</name>
<feature type="domain" description="Kinesin motor" evidence="6">
    <location>
        <begin position="150"/>
        <end position="328"/>
    </location>
</feature>
<evidence type="ECO:0000256" key="3">
    <source>
        <dbReference type="ARBA" id="ARBA00022840"/>
    </source>
</evidence>
<dbReference type="InterPro" id="IPR031852">
    <property type="entry name" value="Vik1/Cik1_MT-bd"/>
</dbReference>
<comment type="caution">
    <text evidence="7">The sequence shown here is derived from an EMBL/GenBank/DDBJ whole genome shotgun (WGS) entry which is preliminary data.</text>
</comment>
<feature type="coiled-coil region" evidence="5">
    <location>
        <begin position="111"/>
        <end position="138"/>
    </location>
</feature>
<accession>A0A2G8KJ10</accession>
<dbReference type="GO" id="GO:0015630">
    <property type="term" value="C:microtubule cytoskeleton"/>
    <property type="evidence" value="ECO:0007669"/>
    <property type="project" value="TreeGrafter"/>
</dbReference>
<organism evidence="7 8">
    <name type="scientific">Stichopus japonicus</name>
    <name type="common">Sea cucumber</name>
    <dbReference type="NCBI Taxonomy" id="307972"/>
    <lineage>
        <taxon>Eukaryota</taxon>
        <taxon>Metazoa</taxon>
        <taxon>Echinodermata</taxon>
        <taxon>Eleutherozoa</taxon>
        <taxon>Echinozoa</taxon>
        <taxon>Holothuroidea</taxon>
        <taxon>Aspidochirotacea</taxon>
        <taxon>Aspidochirotida</taxon>
        <taxon>Stichopodidae</taxon>
        <taxon>Apostichopus</taxon>
    </lineage>
</organism>
<dbReference type="InterPro" id="IPR001752">
    <property type="entry name" value="Kinesin_motor_dom"/>
</dbReference>
<dbReference type="SUPFAM" id="SSF52540">
    <property type="entry name" value="P-loop containing nucleoside triphosphate hydrolases"/>
    <property type="match status" value="1"/>
</dbReference>
<dbReference type="InterPro" id="IPR027640">
    <property type="entry name" value="Kinesin-like_fam"/>
</dbReference>
<comment type="subcellular location">
    <subcellularLocation>
        <location evidence="1">Cytoplasm</location>
        <location evidence="1">Cytoskeleton</location>
    </subcellularLocation>
</comment>
<dbReference type="InterPro" id="IPR036961">
    <property type="entry name" value="Kinesin_motor_dom_sf"/>
</dbReference>
<keyword evidence="4" id="KW-0963">Cytoplasm</keyword>
<evidence type="ECO:0000313" key="7">
    <source>
        <dbReference type="EMBL" id="PIK47984.1"/>
    </source>
</evidence>
<gene>
    <name evidence="7" type="ORF">BSL78_15132</name>
</gene>
<dbReference type="Gene3D" id="3.40.850.10">
    <property type="entry name" value="Kinesin motor domain"/>
    <property type="match status" value="2"/>
</dbReference>
<dbReference type="PANTHER" id="PTHR47972:SF63">
    <property type="entry name" value="KINESIN FAMILY MEMBER 25"/>
    <property type="match status" value="1"/>
</dbReference>
<dbReference type="PANTHER" id="PTHR47972">
    <property type="entry name" value="KINESIN-LIKE PROTEIN KLP-3"/>
    <property type="match status" value="1"/>
</dbReference>
<evidence type="ECO:0000256" key="1">
    <source>
        <dbReference type="ARBA" id="ARBA00004245"/>
    </source>
</evidence>
<dbReference type="Proteomes" id="UP000230750">
    <property type="component" value="Unassembled WGS sequence"/>
</dbReference>
<keyword evidence="5" id="KW-0175">Coiled coil</keyword>
<dbReference type="Pfam" id="PF00225">
    <property type="entry name" value="Kinesin"/>
    <property type="match status" value="1"/>
</dbReference>
<proteinExistence type="predicted"/>
<keyword evidence="4" id="KW-0206">Cytoskeleton</keyword>
<protein>
    <submittedName>
        <fullName evidence="7">Putative kinesin-like protein KIF25</fullName>
    </submittedName>
</protein>
<reference evidence="7 8" key="1">
    <citation type="journal article" date="2017" name="PLoS Biol.">
        <title>The sea cucumber genome provides insights into morphological evolution and visceral regeneration.</title>
        <authorList>
            <person name="Zhang X."/>
            <person name="Sun L."/>
            <person name="Yuan J."/>
            <person name="Sun Y."/>
            <person name="Gao Y."/>
            <person name="Zhang L."/>
            <person name="Li S."/>
            <person name="Dai H."/>
            <person name="Hamel J.F."/>
            <person name="Liu C."/>
            <person name="Yu Y."/>
            <person name="Liu S."/>
            <person name="Lin W."/>
            <person name="Guo K."/>
            <person name="Jin S."/>
            <person name="Xu P."/>
            <person name="Storey K.B."/>
            <person name="Huan P."/>
            <person name="Zhang T."/>
            <person name="Zhou Y."/>
            <person name="Zhang J."/>
            <person name="Lin C."/>
            <person name="Li X."/>
            <person name="Xing L."/>
            <person name="Huo D."/>
            <person name="Sun M."/>
            <person name="Wang L."/>
            <person name="Mercier A."/>
            <person name="Li F."/>
            <person name="Yang H."/>
            <person name="Xiang J."/>
        </authorList>
    </citation>
    <scope>NUCLEOTIDE SEQUENCE [LARGE SCALE GENOMIC DNA]</scope>
    <source>
        <strain evidence="7">Shaxun</strain>
        <tissue evidence="7">Muscle</tissue>
    </source>
</reference>
<dbReference type="EMBL" id="MRZV01000546">
    <property type="protein sequence ID" value="PIK47984.1"/>
    <property type="molecule type" value="Genomic_DNA"/>
</dbReference>
<dbReference type="AlphaFoldDB" id="A0A2G8KJ10"/>